<reference evidence="2" key="1">
    <citation type="submission" date="2017-09" db="EMBL/GenBank/DDBJ databases">
        <title>Depth-based differentiation of microbial function through sediment-hosted aquifers and enrichment of novel symbionts in the deep terrestrial subsurface.</title>
        <authorList>
            <person name="Probst A.J."/>
            <person name="Ladd B."/>
            <person name="Jarett J.K."/>
            <person name="Geller-Mcgrath D.E."/>
            <person name="Sieber C.M.K."/>
            <person name="Emerson J.B."/>
            <person name="Anantharaman K."/>
            <person name="Thomas B.C."/>
            <person name="Malmstrom R."/>
            <person name="Stieglmeier M."/>
            <person name="Klingl A."/>
            <person name="Woyke T."/>
            <person name="Ryan C.M."/>
            <person name="Banfield J.F."/>
        </authorList>
    </citation>
    <scope>NUCLEOTIDE SEQUENCE [LARGE SCALE GENOMIC DNA]</scope>
</reference>
<name>A0A2H0TY71_9BACT</name>
<proteinExistence type="predicted"/>
<accession>A0A2H0TY71</accession>
<sequence length="75" mass="9115">MKSLERRHINIQKRNPYLSSYINFAKAITGQNFTQRSIQFWFNKLVDKDDYFQKDKKDIITHLEKLNKPIEDNIK</sequence>
<protein>
    <submittedName>
        <fullName evidence="1">Uncharacterized protein</fullName>
    </submittedName>
</protein>
<dbReference type="AlphaFoldDB" id="A0A2H0TY71"/>
<evidence type="ECO:0000313" key="1">
    <source>
        <dbReference type="EMBL" id="PIR78176.1"/>
    </source>
</evidence>
<gene>
    <name evidence="1" type="ORF">COU28_03040</name>
</gene>
<dbReference type="Proteomes" id="UP000230852">
    <property type="component" value="Unassembled WGS sequence"/>
</dbReference>
<organism evidence="1 2">
    <name type="scientific">Candidatus Magasanikbacteria bacterium CG10_big_fil_rev_8_21_14_0_10_36_16</name>
    <dbReference type="NCBI Taxonomy" id="1974645"/>
    <lineage>
        <taxon>Bacteria</taxon>
        <taxon>Candidatus Magasanikiibacteriota</taxon>
    </lineage>
</organism>
<dbReference type="EMBL" id="PFBU01000059">
    <property type="protein sequence ID" value="PIR78176.1"/>
    <property type="molecule type" value="Genomic_DNA"/>
</dbReference>
<evidence type="ECO:0000313" key="2">
    <source>
        <dbReference type="Proteomes" id="UP000230852"/>
    </source>
</evidence>
<comment type="caution">
    <text evidence="1">The sequence shown here is derived from an EMBL/GenBank/DDBJ whole genome shotgun (WGS) entry which is preliminary data.</text>
</comment>